<feature type="compositionally biased region" description="Basic and acidic residues" evidence="3">
    <location>
        <begin position="396"/>
        <end position="406"/>
    </location>
</feature>
<dbReference type="Proteomes" id="UP000195402">
    <property type="component" value="Unassembled WGS sequence"/>
</dbReference>
<comment type="caution">
    <text evidence="4">The sequence shown here is derived from an EMBL/GenBank/DDBJ whole genome shotgun (WGS) entry which is preliminary data.</text>
</comment>
<feature type="compositionally biased region" description="Basic residues" evidence="3">
    <location>
        <begin position="266"/>
        <end position="275"/>
    </location>
</feature>
<comment type="function">
    <text evidence="2">Involved in regulation of actin and microtubule organization. Part of a WAVE complex that activates the Arp2/3 complex.</text>
</comment>
<dbReference type="InterPro" id="IPR028457">
    <property type="entry name" value="ABI"/>
</dbReference>
<evidence type="ECO:0000313" key="5">
    <source>
        <dbReference type="Proteomes" id="UP000195402"/>
    </source>
</evidence>
<protein>
    <recommendedName>
        <fullName evidence="6">ABI family</fullName>
    </recommendedName>
</protein>
<keyword evidence="5" id="KW-1185">Reference proteome</keyword>
<evidence type="ECO:0008006" key="6">
    <source>
        <dbReference type="Google" id="ProtNLM"/>
    </source>
</evidence>
<gene>
    <name evidence="4" type="ORF">BVC80_1101g40</name>
</gene>
<accession>A0A200QCR0</accession>
<proteinExistence type="inferred from homology"/>
<evidence type="ECO:0000256" key="3">
    <source>
        <dbReference type="SAM" id="MobiDB-lite"/>
    </source>
</evidence>
<dbReference type="PANTHER" id="PTHR10460:SF10">
    <property type="entry name" value="PROTEIN ABIL3"/>
    <property type="match status" value="1"/>
</dbReference>
<dbReference type="EMBL" id="MVGT01002338">
    <property type="protein sequence ID" value="OVA08235.1"/>
    <property type="molecule type" value="Genomic_DNA"/>
</dbReference>
<organism evidence="4 5">
    <name type="scientific">Macleaya cordata</name>
    <name type="common">Five-seeded plume-poppy</name>
    <name type="synonym">Bocconia cordata</name>
    <dbReference type="NCBI Taxonomy" id="56857"/>
    <lineage>
        <taxon>Eukaryota</taxon>
        <taxon>Viridiplantae</taxon>
        <taxon>Streptophyta</taxon>
        <taxon>Embryophyta</taxon>
        <taxon>Tracheophyta</taxon>
        <taxon>Spermatophyta</taxon>
        <taxon>Magnoliopsida</taxon>
        <taxon>Ranunculales</taxon>
        <taxon>Papaveraceae</taxon>
        <taxon>Papaveroideae</taxon>
        <taxon>Macleaya</taxon>
    </lineage>
</organism>
<dbReference type="OMA" id="ERIDHKE"/>
<feature type="compositionally biased region" description="Polar residues" evidence="3">
    <location>
        <begin position="205"/>
        <end position="215"/>
    </location>
</feature>
<reference evidence="4 5" key="1">
    <citation type="journal article" date="2017" name="Mol. Plant">
        <title>The Genome of Medicinal Plant Macleaya cordata Provides New Insights into Benzylisoquinoline Alkaloids Metabolism.</title>
        <authorList>
            <person name="Liu X."/>
            <person name="Liu Y."/>
            <person name="Huang P."/>
            <person name="Ma Y."/>
            <person name="Qing Z."/>
            <person name="Tang Q."/>
            <person name="Cao H."/>
            <person name="Cheng P."/>
            <person name="Zheng Y."/>
            <person name="Yuan Z."/>
            <person name="Zhou Y."/>
            <person name="Liu J."/>
            <person name="Tang Z."/>
            <person name="Zhuo Y."/>
            <person name="Zhang Y."/>
            <person name="Yu L."/>
            <person name="Huang J."/>
            <person name="Yang P."/>
            <person name="Peng Q."/>
            <person name="Zhang J."/>
            <person name="Jiang W."/>
            <person name="Zhang Z."/>
            <person name="Lin K."/>
            <person name="Ro D.K."/>
            <person name="Chen X."/>
            <person name="Xiong X."/>
            <person name="Shang Y."/>
            <person name="Huang S."/>
            <person name="Zeng J."/>
        </authorList>
    </citation>
    <scope>NUCLEOTIDE SEQUENCE [LARGE SCALE GENOMIC DNA]</scope>
    <source>
        <strain evidence="5">cv. BLH2017</strain>
        <tissue evidence="4">Root</tissue>
    </source>
</reference>
<feature type="compositionally biased region" description="Polar residues" evidence="3">
    <location>
        <begin position="188"/>
        <end position="197"/>
    </location>
</feature>
<comment type="similarity">
    <text evidence="1">Belongs to the ABI family.</text>
</comment>
<sequence length="438" mass="50042">MMKTSMSSSSSMSVSYQSSNYDELFMNQSLLFSDSLKDLKNLRSQLYSAAEYFEVSYTNDNQKQIMVNNLKDYTIKALVNTVDHLGSITHKVNGLVDEKVDEVSAAELRFSCIEQRLRTCQAFIDHEGRTQQSLVIKTPKHHKRYIMPGKCAFPFGEHAHASGHTIPKYQGFRLEDEDNWKKLKNALRTTMRNTQPSLVRKERSPSPTRTKSKYQGRTPEDEDNWKKLKNAVRGTIRNAPPSSIRKARSPSPTQGRSQEDEDNWKKLKNAVRGKSRNSSPSSVRKARSPSPTPRPSLQPGLFSFREKQRVSDKRSDSPRSKFPLLRSGSLSIRSTKTLSRSTTPIPSRPITPSRSTRNLSRSTTPIPSRPTTPIPSNNARKRYPSEPRKSMSMRINADKDNQKDIEQQPSKSKRILKALLSRRKSKKDDVLYTFLDEY</sequence>
<dbReference type="AlphaFoldDB" id="A0A200QCR0"/>
<dbReference type="Gene3D" id="6.10.140.1620">
    <property type="match status" value="1"/>
</dbReference>
<evidence type="ECO:0000313" key="4">
    <source>
        <dbReference type="EMBL" id="OVA08235.1"/>
    </source>
</evidence>
<feature type="compositionally biased region" description="Basic and acidic residues" evidence="3">
    <location>
        <begin position="304"/>
        <end position="319"/>
    </location>
</feature>
<evidence type="ECO:0000256" key="1">
    <source>
        <dbReference type="ARBA" id="ARBA00010020"/>
    </source>
</evidence>
<name>A0A200QCR0_MACCD</name>
<feature type="compositionally biased region" description="Polar residues" evidence="3">
    <location>
        <begin position="328"/>
        <end position="338"/>
    </location>
</feature>
<dbReference type="InParanoid" id="A0A200QCR0"/>
<feature type="region of interest" description="Disordered" evidence="3">
    <location>
        <begin position="188"/>
        <end position="412"/>
    </location>
</feature>
<dbReference type="PANTHER" id="PTHR10460">
    <property type="entry name" value="ABL INTERACTOR FAMILY MEMBER"/>
    <property type="match status" value="1"/>
</dbReference>
<evidence type="ECO:0000256" key="2">
    <source>
        <dbReference type="ARBA" id="ARBA00025223"/>
    </source>
</evidence>
<dbReference type="OrthoDB" id="1927036at2759"/>
<feature type="compositionally biased region" description="Low complexity" evidence="3">
    <location>
        <begin position="339"/>
        <end position="366"/>
    </location>
</feature>